<evidence type="ECO:0000313" key="4">
    <source>
        <dbReference type="Proteomes" id="UP000631553"/>
    </source>
</evidence>
<evidence type="ECO:0000313" key="3">
    <source>
        <dbReference type="EMBL" id="NYF56080.1"/>
    </source>
</evidence>
<dbReference type="Proteomes" id="UP000631553">
    <property type="component" value="Unassembled WGS sequence"/>
</dbReference>
<sequence>MADSGTSPNFRPTLVRRVLLVAGVLMLTAGCSTASGGTDAAAAPSPSAVAGRKLQKPETLLGLPPSLSRELTGVPESRLEDLKRQVGEPTSAVAWAYGGETEDADAVLISGASGTVADPAGAVSRALQPYRISDVRSVAAGPLGGEARCGRGRTEEGSQITVCGWADPQTIGVVAFVSSRPQGDLTSKFHQAREEMQRPPA</sequence>
<evidence type="ECO:0000256" key="1">
    <source>
        <dbReference type="SAM" id="MobiDB-lite"/>
    </source>
</evidence>
<proteinExistence type="predicted"/>
<evidence type="ECO:0000256" key="2">
    <source>
        <dbReference type="SAM" id="SignalP"/>
    </source>
</evidence>
<reference evidence="3 4" key="1">
    <citation type="submission" date="2020-07" db="EMBL/GenBank/DDBJ databases">
        <title>Sequencing the genomes of 1000 actinobacteria strains.</title>
        <authorList>
            <person name="Klenk H.-P."/>
        </authorList>
    </citation>
    <scope>NUCLEOTIDE SEQUENCE [LARGE SCALE GENOMIC DNA]</scope>
    <source>
        <strain evidence="3 4">DSM 43814</strain>
    </source>
</reference>
<accession>A0ABX2RIV8</accession>
<comment type="caution">
    <text evidence="3">The sequence shown here is derived from an EMBL/GenBank/DDBJ whole genome shotgun (WGS) entry which is preliminary data.</text>
</comment>
<keyword evidence="4" id="KW-1185">Reference proteome</keyword>
<dbReference type="RefSeq" id="WP_179802459.1">
    <property type="nucleotide sequence ID" value="NZ_JACCCQ010000001.1"/>
</dbReference>
<feature type="signal peptide" evidence="2">
    <location>
        <begin position="1"/>
        <end position="34"/>
    </location>
</feature>
<name>A0ABX2RIV8_9ACTN</name>
<protein>
    <submittedName>
        <fullName evidence="3">Uncharacterized protein</fullName>
    </submittedName>
</protein>
<feature type="region of interest" description="Disordered" evidence="1">
    <location>
        <begin position="182"/>
        <end position="201"/>
    </location>
</feature>
<keyword evidence="2" id="KW-0732">Signal</keyword>
<gene>
    <name evidence="3" type="ORF">HDA35_001911</name>
</gene>
<organism evidence="3 4">
    <name type="scientific">Micromonospora purpureochromogenes</name>
    <dbReference type="NCBI Taxonomy" id="47872"/>
    <lineage>
        <taxon>Bacteria</taxon>
        <taxon>Bacillati</taxon>
        <taxon>Actinomycetota</taxon>
        <taxon>Actinomycetes</taxon>
        <taxon>Micromonosporales</taxon>
        <taxon>Micromonosporaceae</taxon>
        <taxon>Micromonospora</taxon>
    </lineage>
</organism>
<feature type="chain" id="PRO_5045146682" evidence="2">
    <location>
        <begin position="35"/>
        <end position="201"/>
    </location>
</feature>
<dbReference type="EMBL" id="JACCCQ010000001">
    <property type="protein sequence ID" value="NYF56080.1"/>
    <property type="molecule type" value="Genomic_DNA"/>
</dbReference>
<feature type="compositionally biased region" description="Basic and acidic residues" evidence="1">
    <location>
        <begin position="191"/>
        <end position="201"/>
    </location>
</feature>